<sequence length="320" mass="36220">MGSAQLRFQAFLQRPGFVGDLLGRLEAQTGVRRDYLAAGAIAFLGLYLMFGYGASLLCNLIGFVYPAYVSIKAIESSTKDDDTTWLTYWVVYGLFSVAEFFSDTFLYWFPFYYAGKCLFLLWCMAPVSWNGSQVLYRNVIRPWFLKHHQTVDSVLSDLGGRAAHVASTVSREGAIAFLGLYLMFGYGASLLCNLIGFVYPAYVSIKAIESSTKDDDTTWLTYWVVYGIFSVAEFFSDTFLYWFPFYYAGKCLFLLWCMAPVSWNGSQVLYRNVIRPWFLKHHQTVDSVLSDLGGRAAHVASTVSREASKEAMRTALRTED</sequence>
<dbReference type="PANTHER" id="PTHR12300:SF133">
    <property type="entry name" value="RECEPTOR EXPRESSION-ENHANCING PROTEIN 6"/>
    <property type="match status" value="1"/>
</dbReference>
<dbReference type="EMBL" id="OX395144">
    <property type="protein sequence ID" value="CAI5799244.1"/>
    <property type="molecule type" value="Genomic_DNA"/>
</dbReference>
<keyword evidence="7" id="KW-0968">Cytoplasmic vesicle</keyword>
<evidence type="ECO:0000256" key="5">
    <source>
        <dbReference type="ARBA" id="ARBA00022989"/>
    </source>
</evidence>
<comment type="similarity">
    <text evidence="2 9">Belongs to the DP1 family.</text>
</comment>
<evidence type="ECO:0000256" key="8">
    <source>
        <dbReference type="ARBA" id="ARBA00029431"/>
    </source>
</evidence>
<feature type="transmembrane region" description="Helical" evidence="9">
    <location>
        <begin position="220"/>
        <end position="241"/>
    </location>
</feature>
<evidence type="ECO:0000256" key="1">
    <source>
        <dbReference type="ARBA" id="ARBA00004477"/>
    </source>
</evidence>
<keyword evidence="4" id="KW-0256">Endoplasmic reticulum</keyword>
<evidence type="ECO:0000256" key="2">
    <source>
        <dbReference type="ARBA" id="ARBA00008573"/>
    </source>
</evidence>
<dbReference type="InterPro" id="IPR004345">
    <property type="entry name" value="TB2_DP1_HVA22"/>
</dbReference>
<evidence type="ECO:0000256" key="6">
    <source>
        <dbReference type="ARBA" id="ARBA00023136"/>
    </source>
</evidence>
<keyword evidence="11" id="KW-1185">Reference proteome</keyword>
<dbReference type="GO" id="GO:0030665">
    <property type="term" value="C:clathrin-coated vesicle membrane"/>
    <property type="evidence" value="ECO:0007669"/>
    <property type="project" value="UniProtKB-SubCell"/>
</dbReference>
<comment type="caution">
    <text evidence="9">Lacks conserved residue(s) required for the propagation of feature annotation.</text>
</comment>
<evidence type="ECO:0000313" key="11">
    <source>
        <dbReference type="Proteomes" id="UP001178461"/>
    </source>
</evidence>
<reference evidence="10" key="1">
    <citation type="submission" date="2022-12" db="EMBL/GenBank/DDBJ databases">
        <authorList>
            <person name="Alioto T."/>
            <person name="Alioto T."/>
            <person name="Gomez Garrido J."/>
        </authorList>
    </citation>
    <scope>NUCLEOTIDE SEQUENCE</scope>
</reference>
<keyword evidence="3 9" id="KW-0812">Transmembrane</keyword>
<feature type="transmembrane region" description="Helical" evidence="9">
    <location>
        <begin position="85"/>
        <end position="102"/>
    </location>
</feature>
<dbReference type="PANTHER" id="PTHR12300">
    <property type="entry name" value="HVA22-LIKE PROTEINS"/>
    <property type="match status" value="1"/>
</dbReference>
<protein>
    <recommendedName>
        <fullName evidence="9">Receptor expression-enhancing protein</fullName>
    </recommendedName>
</protein>
<feature type="transmembrane region" description="Helical" evidence="9">
    <location>
        <begin position="109"/>
        <end position="129"/>
    </location>
</feature>
<evidence type="ECO:0000256" key="4">
    <source>
        <dbReference type="ARBA" id="ARBA00022824"/>
    </source>
</evidence>
<evidence type="ECO:0000313" key="10">
    <source>
        <dbReference type="EMBL" id="CAI5799244.1"/>
    </source>
</evidence>
<feature type="transmembrane region" description="Helical" evidence="9">
    <location>
        <begin position="35"/>
        <end position="65"/>
    </location>
</feature>
<accession>A0AA35LP48</accession>
<dbReference type="Proteomes" id="UP001178461">
    <property type="component" value="Chromosome 18"/>
</dbReference>
<dbReference type="Pfam" id="PF03134">
    <property type="entry name" value="TB2_DP1_HVA22"/>
    <property type="match status" value="2"/>
</dbReference>
<gene>
    <name evidence="10" type="ORF">PODLI_1B014057</name>
</gene>
<dbReference type="GO" id="GO:0005789">
    <property type="term" value="C:endoplasmic reticulum membrane"/>
    <property type="evidence" value="ECO:0007669"/>
    <property type="project" value="UniProtKB-SubCell"/>
</dbReference>
<feature type="transmembrane region" description="Helical" evidence="9">
    <location>
        <begin position="247"/>
        <end position="270"/>
    </location>
</feature>
<evidence type="ECO:0000256" key="3">
    <source>
        <dbReference type="ARBA" id="ARBA00022692"/>
    </source>
</evidence>
<evidence type="ECO:0000256" key="9">
    <source>
        <dbReference type="RuleBase" id="RU362006"/>
    </source>
</evidence>
<feature type="transmembrane region" description="Helical" evidence="9">
    <location>
        <begin position="174"/>
        <end position="199"/>
    </location>
</feature>
<evidence type="ECO:0000256" key="7">
    <source>
        <dbReference type="ARBA" id="ARBA00023329"/>
    </source>
</evidence>
<organism evidence="10 11">
    <name type="scientific">Podarcis lilfordi</name>
    <name type="common">Lilford's wall lizard</name>
    <dbReference type="NCBI Taxonomy" id="74358"/>
    <lineage>
        <taxon>Eukaryota</taxon>
        <taxon>Metazoa</taxon>
        <taxon>Chordata</taxon>
        <taxon>Craniata</taxon>
        <taxon>Vertebrata</taxon>
        <taxon>Euteleostomi</taxon>
        <taxon>Lepidosauria</taxon>
        <taxon>Squamata</taxon>
        <taxon>Bifurcata</taxon>
        <taxon>Unidentata</taxon>
        <taxon>Episquamata</taxon>
        <taxon>Laterata</taxon>
        <taxon>Lacertibaenia</taxon>
        <taxon>Lacertidae</taxon>
        <taxon>Podarcis</taxon>
    </lineage>
</organism>
<keyword evidence="5 9" id="KW-1133">Transmembrane helix</keyword>
<dbReference type="AlphaFoldDB" id="A0AA35LP48"/>
<proteinExistence type="inferred from homology"/>
<comment type="subcellular location">
    <subcellularLocation>
        <location evidence="8">Cytoplasmic vesicle</location>
        <location evidence="8">Clathrin-coated vesicle membrane</location>
        <topology evidence="8">Multi-pass membrane protein</topology>
    </subcellularLocation>
    <subcellularLocation>
        <location evidence="1">Endoplasmic reticulum membrane</location>
        <topology evidence="1">Multi-pass membrane protein</topology>
    </subcellularLocation>
    <subcellularLocation>
        <location evidence="9">Membrane</location>
        <topology evidence="9">Multi-pass membrane protein</topology>
    </subcellularLocation>
</comment>
<keyword evidence="10" id="KW-0675">Receptor</keyword>
<keyword evidence="6 9" id="KW-0472">Membrane</keyword>
<name>A0AA35LP48_9SAUR</name>